<proteinExistence type="predicted"/>
<keyword evidence="1" id="KW-0732">Signal</keyword>
<dbReference type="Pfam" id="PF13828">
    <property type="entry name" value="DUF4190"/>
    <property type="match status" value="1"/>
</dbReference>
<sequence length="251" mass="25849">MENQSQSNLPTSAMAVTALVLGIVAIVSSWMPIINNFSFLLAILGTIFAIAGLVGTVRGKRKGKGLAVAGLVLGVVSFAVVLVTQSAYSAAIDEVSQSYRTSIASSSSSAGADGSAQGASDAARGAGEDYQNLAVGTVVEDSNGLSVSVDSFQTGVEMKYSDSPLTVIAVTYVNNGSKDASFNPYDWKCQDANGVQGDRAFVMEGENELSSGSLAPGGTVSGNVYFEGEGVLALYYTNMFNDGADASWVLE</sequence>
<keyword evidence="2" id="KW-1133">Transmembrane helix</keyword>
<dbReference type="Pfam" id="PF11611">
    <property type="entry name" value="DUF4352"/>
    <property type="match status" value="1"/>
</dbReference>
<reference evidence="5" key="1">
    <citation type="submission" date="2018-08" db="EMBL/GenBank/DDBJ databases">
        <title>Murine metabolic-syndrome-specific gut microbial biobank.</title>
        <authorList>
            <person name="Liu C."/>
        </authorList>
    </citation>
    <scope>NUCLEOTIDE SEQUENCE [LARGE SCALE GENOMIC DNA]</scope>
    <source>
        <strain evidence="5">Z82</strain>
    </source>
</reference>
<dbReference type="Gene3D" id="2.60.40.1240">
    <property type="match status" value="1"/>
</dbReference>
<dbReference type="InterPro" id="IPR029051">
    <property type="entry name" value="DUF4352"/>
</dbReference>
<gene>
    <name evidence="5" type="ORF">D1639_07280</name>
</gene>
<keyword evidence="2" id="KW-0812">Transmembrane</keyword>
<dbReference type="EMBL" id="QWKH01000049">
    <property type="protein sequence ID" value="NBI34833.1"/>
    <property type="molecule type" value="Genomic_DNA"/>
</dbReference>
<feature type="domain" description="DUF4352" evidence="3">
    <location>
        <begin position="143"/>
        <end position="240"/>
    </location>
</feature>
<protein>
    <submittedName>
        <fullName evidence="5">DUF4352 domain-containing protein</fullName>
    </submittedName>
</protein>
<evidence type="ECO:0000256" key="2">
    <source>
        <dbReference type="SAM" id="Phobius"/>
    </source>
</evidence>
<dbReference type="AlphaFoldDB" id="A0A7C9KC01"/>
<accession>A0A7C9KC01</accession>
<feature type="transmembrane region" description="Helical" evidence="2">
    <location>
        <begin position="37"/>
        <end position="54"/>
    </location>
</feature>
<organism evidence="5">
    <name type="scientific">Muribaculaceae bacterium Z82</name>
    <dbReference type="NCBI Taxonomy" id="2304548"/>
    <lineage>
        <taxon>Bacteria</taxon>
        <taxon>Pseudomonadati</taxon>
        <taxon>Bacteroidota</taxon>
        <taxon>Bacteroidia</taxon>
        <taxon>Bacteroidales</taxon>
        <taxon>Muribaculaceae</taxon>
    </lineage>
</organism>
<evidence type="ECO:0000256" key="1">
    <source>
        <dbReference type="ARBA" id="ARBA00022729"/>
    </source>
</evidence>
<feature type="transmembrane region" description="Helical" evidence="2">
    <location>
        <begin position="12"/>
        <end position="31"/>
    </location>
</feature>
<keyword evidence="2" id="KW-0472">Membrane</keyword>
<comment type="caution">
    <text evidence="5">The sequence shown here is derived from an EMBL/GenBank/DDBJ whole genome shotgun (WGS) entry which is preliminary data.</text>
</comment>
<dbReference type="InterPro" id="IPR029050">
    <property type="entry name" value="Immunoprotect_excell_Ig-like"/>
</dbReference>
<evidence type="ECO:0000313" key="5">
    <source>
        <dbReference type="EMBL" id="NBI34833.1"/>
    </source>
</evidence>
<dbReference type="InterPro" id="IPR025241">
    <property type="entry name" value="DUF4190"/>
</dbReference>
<evidence type="ECO:0000259" key="4">
    <source>
        <dbReference type="Pfam" id="PF13828"/>
    </source>
</evidence>
<feature type="transmembrane region" description="Helical" evidence="2">
    <location>
        <begin position="66"/>
        <end position="88"/>
    </location>
</feature>
<evidence type="ECO:0000259" key="3">
    <source>
        <dbReference type="Pfam" id="PF11611"/>
    </source>
</evidence>
<feature type="domain" description="DUF4190" evidence="4">
    <location>
        <begin position="14"/>
        <end position="83"/>
    </location>
</feature>
<name>A0A7C9KC01_9BACT</name>